<dbReference type="RefSeq" id="WP_378056738.1">
    <property type="nucleotide sequence ID" value="NZ_JBHSIS010000006.1"/>
</dbReference>
<gene>
    <name evidence="1" type="ORF">ACFPCV_15000</name>
</gene>
<dbReference type="InterPro" id="IPR001387">
    <property type="entry name" value="Cro/C1-type_HTH"/>
</dbReference>
<protein>
    <submittedName>
        <fullName evidence="1">Helix-turn-helix domain-containing protein</fullName>
    </submittedName>
</protein>
<accession>A0ABV9RZK0</accession>
<dbReference type="SUPFAM" id="SSF47413">
    <property type="entry name" value="lambda repressor-like DNA-binding domains"/>
    <property type="match status" value="1"/>
</dbReference>
<dbReference type="Proteomes" id="UP001595859">
    <property type="component" value="Unassembled WGS sequence"/>
</dbReference>
<evidence type="ECO:0000313" key="2">
    <source>
        <dbReference type="Proteomes" id="UP001595859"/>
    </source>
</evidence>
<dbReference type="Gene3D" id="1.10.260.40">
    <property type="entry name" value="lambda repressor-like DNA-binding domains"/>
    <property type="match status" value="1"/>
</dbReference>
<dbReference type="EMBL" id="JBHSIS010000006">
    <property type="protein sequence ID" value="MFC4854813.1"/>
    <property type="molecule type" value="Genomic_DNA"/>
</dbReference>
<dbReference type="InterPro" id="IPR010982">
    <property type="entry name" value="Lambda_DNA-bd_dom_sf"/>
</dbReference>
<proteinExistence type="predicted"/>
<organism evidence="1 2">
    <name type="scientific">Actinophytocola glycyrrhizae</name>
    <dbReference type="NCBI Taxonomy" id="2044873"/>
    <lineage>
        <taxon>Bacteria</taxon>
        <taxon>Bacillati</taxon>
        <taxon>Actinomycetota</taxon>
        <taxon>Actinomycetes</taxon>
        <taxon>Pseudonocardiales</taxon>
        <taxon>Pseudonocardiaceae</taxon>
    </lineage>
</organism>
<name>A0ABV9RZK0_9PSEU</name>
<sequence>MADPTGWFDQAQAPATDKARFEAADCGRLVAIVRAEEGWDHARLAGAAGVTETAVADFEAGNTSPVEPMLSTLLRAMGRTS</sequence>
<dbReference type="CDD" id="cd00093">
    <property type="entry name" value="HTH_XRE"/>
    <property type="match status" value="1"/>
</dbReference>
<reference evidence="2" key="1">
    <citation type="journal article" date="2019" name="Int. J. Syst. Evol. Microbiol.">
        <title>The Global Catalogue of Microorganisms (GCM) 10K type strain sequencing project: providing services to taxonomists for standard genome sequencing and annotation.</title>
        <authorList>
            <consortium name="The Broad Institute Genomics Platform"/>
            <consortium name="The Broad Institute Genome Sequencing Center for Infectious Disease"/>
            <person name="Wu L."/>
            <person name="Ma J."/>
        </authorList>
    </citation>
    <scope>NUCLEOTIDE SEQUENCE [LARGE SCALE GENOMIC DNA]</scope>
    <source>
        <strain evidence="2">ZS-22-S1</strain>
    </source>
</reference>
<keyword evidence="2" id="KW-1185">Reference proteome</keyword>
<dbReference type="Pfam" id="PF13560">
    <property type="entry name" value="HTH_31"/>
    <property type="match status" value="1"/>
</dbReference>
<comment type="caution">
    <text evidence="1">The sequence shown here is derived from an EMBL/GenBank/DDBJ whole genome shotgun (WGS) entry which is preliminary data.</text>
</comment>
<evidence type="ECO:0000313" key="1">
    <source>
        <dbReference type="EMBL" id="MFC4854813.1"/>
    </source>
</evidence>